<dbReference type="AlphaFoldDB" id="A0A3M2M2T7"/>
<evidence type="ECO:0000313" key="3">
    <source>
        <dbReference type="EMBL" id="RMI43909.1"/>
    </source>
</evidence>
<evidence type="ECO:0000259" key="2">
    <source>
        <dbReference type="PROSITE" id="PS51462"/>
    </source>
</evidence>
<feature type="compositionally biased region" description="Basic and acidic residues" evidence="1">
    <location>
        <begin position="235"/>
        <end position="244"/>
    </location>
</feature>
<protein>
    <submittedName>
        <fullName evidence="3">NUDIX domain-containing protein</fullName>
    </submittedName>
</protein>
<dbReference type="InterPro" id="IPR015797">
    <property type="entry name" value="NUDIX_hydrolase-like_dom_sf"/>
</dbReference>
<name>A0A3M2M2T7_9ACTN</name>
<dbReference type="RefSeq" id="WP_122194907.1">
    <property type="nucleotide sequence ID" value="NZ_JBHSKC010000035.1"/>
</dbReference>
<dbReference type="InterPro" id="IPR000086">
    <property type="entry name" value="NUDIX_hydrolase_dom"/>
</dbReference>
<dbReference type="CDD" id="cd18873">
    <property type="entry name" value="NUDIX_NadM_like"/>
    <property type="match status" value="1"/>
</dbReference>
<accession>A0A3M2M2T7</accession>
<reference evidence="3 4" key="1">
    <citation type="submission" date="2018-10" db="EMBL/GenBank/DDBJ databases">
        <title>Isolation from soil.</title>
        <authorList>
            <person name="Hu J."/>
        </authorList>
    </citation>
    <scope>NUCLEOTIDE SEQUENCE [LARGE SCALE GENOMIC DNA]</scope>
    <source>
        <strain evidence="3 4">NEAU-Ht49</strain>
    </source>
</reference>
<feature type="region of interest" description="Disordered" evidence="1">
    <location>
        <begin position="212"/>
        <end position="244"/>
    </location>
</feature>
<dbReference type="InterPro" id="IPR036388">
    <property type="entry name" value="WH-like_DNA-bd_sf"/>
</dbReference>
<dbReference type="SUPFAM" id="SSF46785">
    <property type="entry name" value="Winged helix' DNA-binding domain"/>
    <property type="match status" value="1"/>
</dbReference>
<dbReference type="Proteomes" id="UP000282674">
    <property type="component" value="Unassembled WGS sequence"/>
</dbReference>
<sequence>MTNDHWTPPAVMLAVDLVILTLRDSRLHVLLVERGVEPYKGAWALPGGFLRHAEEDLTAAAHRELAEEAAMDAEALHLEHLDVYGTPGRDPRGRVVSVAYLAVAPGLPEPTAGTDAVGARWQHTDQVLCGELVLAFDHQKIVEDGVERARAKLERSSLATAFCGPTFTITELQRVYEAVWGMPLDPRNFYRKVQKSSGFILAADTGRKVTTGRPARLFKAGRRKDLSPPMVRPTESPDTKGSEG</sequence>
<dbReference type="Gene3D" id="1.10.10.10">
    <property type="entry name" value="Winged helix-like DNA-binding domain superfamily/Winged helix DNA-binding domain"/>
    <property type="match status" value="1"/>
</dbReference>
<dbReference type="Gene3D" id="3.90.79.10">
    <property type="entry name" value="Nucleoside Triphosphate Pyrophosphohydrolase"/>
    <property type="match status" value="1"/>
</dbReference>
<dbReference type="PANTHER" id="PTHR43736:SF4">
    <property type="entry name" value="SLR1690 PROTEIN"/>
    <property type="match status" value="1"/>
</dbReference>
<comment type="caution">
    <text evidence="3">The sequence shown here is derived from an EMBL/GenBank/DDBJ whole genome shotgun (WGS) entry which is preliminary data.</text>
</comment>
<dbReference type="SUPFAM" id="SSF55811">
    <property type="entry name" value="Nudix"/>
    <property type="match status" value="1"/>
</dbReference>
<dbReference type="InterPro" id="IPR054105">
    <property type="entry name" value="WHD_NrtR"/>
</dbReference>
<dbReference type="PROSITE" id="PS51462">
    <property type="entry name" value="NUDIX"/>
    <property type="match status" value="1"/>
</dbReference>
<dbReference type="Pfam" id="PF21906">
    <property type="entry name" value="WHD_NrtR"/>
    <property type="match status" value="1"/>
</dbReference>
<dbReference type="EMBL" id="RFFG01000022">
    <property type="protein sequence ID" value="RMI43909.1"/>
    <property type="molecule type" value="Genomic_DNA"/>
</dbReference>
<gene>
    <name evidence="3" type="ORF">EBO15_14495</name>
</gene>
<dbReference type="OrthoDB" id="9786141at2"/>
<dbReference type="PANTHER" id="PTHR43736">
    <property type="entry name" value="ADP-RIBOSE PYROPHOSPHATASE"/>
    <property type="match status" value="1"/>
</dbReference>
<evidence type="ECO:0000256" key="1">
    <source>
        <dbReference type="SAM" id="MobiDB-lite"/>
    </source>
</evidence>
<proteinExistence type="predicted"/>
<dbReference type="InterPro" id="IPR036390">
    <property type="entry name" value="WH_DNA-bd_sf"/>
</dbReference>
<feature type="domain" description="Nudix hydrolase" evidence="2">
    <location>
        <begin position="5"/>
        <end position="146"/>
    </location>
</feature>
<evidence type="ECO:0000313" key="4">
    <source>
        <dbReference type="Proteomes" id="UP000282674"/>
    </source>
</evidence>
<keyword evidence="4" id="KW-1185">Reference proteome</keyword>
<organism evidence="3 4">
    <name type="scientific">Actinomadura harenae</name>
    <dbReference type="NCBI Taxonomy" id="2483351"/>
    <lineage>
        <taxon>Bacteria</taxon>
        <taxon>Bacillati</taxon>
        <taxon>Actinomycetota</taxon>
        <taxon>Actinomycetes</taxon>
        <taxon>Streptosporangiales</taxon>
        <taxon>Thermomonosporaceae</taxon>
        <taxon>Actinomadura</taxon>
    </lineage>
</organism>
<dbReference type="Pfam" id="PF00293">
    <property type="entry name" value="NUDIX"/>
    <property type="match status" value="1"/>
</dbReference>